<dbReference type="Gene3D" id="1.20.1250.20">
    <property type="entry name" value="MFS general substrate transporter like domains"/>
    <property type="match status" value="2"/>
</dbReference>
<evidence type="ECO:0000256" key="3">
    <source>
        <dbReference type="ARBA" id="ARBA00022692"/>
    </source>
</evidence>
<dbReference type="Proteomes" id="UP000823844">
    <property type="component" value="Unassembled WGS sequence"/>
</dbReference>
<keyword evidence="4 6" id="KW-1133">Transmembrane helix</keyword>
<proteinExistence type="predicted"/>
<dbReference type="PANTHER" id="PTHR11360:SF284">
    <property type="entry name" value="EG:103B4.3 PROTEIN-RELATED"/>
    <property type="match status" value="1"/>
</dbReference>
<evidence type="ECO:0000256" key="5">
    <source>
        <dbReference type="ARBA" id="ARBA00023136"/>
    </source>
</evidence>
<feature type="transmembrane region" description="Helical" evidence="6">
    <location>
        <begin position="77"/>
        <end position="93"/>
    </location>
</feature>
<dbReference type="EMBL" id="JAHLFT010000042">
    <property type="protein sequence ID" value="MBU3828175.1"/>
    <property type="molecule type" value="Genomic_DNA"/>
</dbReference>
<keyword evidence="2" id="KW-0813">Transport</keyword>
<feature type="transmembrane region" description="Helical" evidence="6">
    <location>
        <begin position="7"/>
        <end position="30"/>
    </location>
</feature>
<evidence type="ECO:0000313" key="9">
    <source>
        <dbReference type="Proteomes" id="UP000823844"/>
    </source>
</evidence>
<dbReference type="AlphaFoldDB" id="A0A9E2KQ81"/>
<dbReference type="PANTHER" id="PTHR11360">
    <property type="entry name" value="MONOCARBOXYLATE TRANSPORTER"/>
    <property type="match status" value="1"/>
</dbReference>
<feature type="transmembrane region" description="Helical" evidence="6">
    <location>
        <begin position="162"/>
        <end position="188"/>
    </location>
</feature>
<feature type="transmembrane region" description="Helical" evidence="6">
    <location>
        <begin position="295"/>
        <end position="323"/>
    </location>
</feature>
<accession>A0A9E2KQ81</accession>
<protein>
    <submittedName>
        <fullName evidence="8">MFS transporter</fullName>
    </submittedName>
</protein>
<reference evidence="8" key="1">
    <citation type="journal article" date="2021" name="PeerJ">
        <title>Extensive microbial diversity within the chicken gut microbiome revealed by metagenomics and culture.</title>
        <authorList>
            <person name="Gilroy R."/>
            <person name="Ravi A."/>
            <person name="Getino M."/>
            <person name="Pursley I."/>
            <person name="Horton D.L."/>
            <person name="Alikhan N.F."/>
            <person name="Baker D."/>
            <person name="Gharbi K."/>
            <person name="Hall N."/>
            <person name="Watson M."/>
            <person name="Adriaenssens E.M."/>
            <person name="Foster-Nyarko E."/>
            <person name="Jarju S."/>
            <person name="Secka A."/>
            <person name="Antonio M."/>
            <person name="Oren A."/>
            <person name="Chaudhuri R.R."/>
            <person name="La Ragione R."/>
            <person name="Hildebrand F."/>
            <person name="Pallen M.J."/>
        </authorList>
    </citation>
    <scope>NUCLEOTIDE SEQUENCE</scope>
    <source>
        <strain evidence="8">F6-686</strain>
    </source>
</reference>
<evidence type="ECO:0000256" key="4">
    <source>
        <dbReference type="ARBA" id="ARBA00022989"/>
    </source>
</evidence>
<feature type="transmembrane region" description="Helical" evidence="6">
    <location>
        <begin position="382"/>
        <end position="403"/>
    </location>
</feature>
<dbReference type="GO" id="GO:0005886">
    <property type="term" value="C:plasma membrane"/>
    <property type="evidence" value="ECO:0007669"/>
    <property type="project" value="UniProtKB-SubCell"/>
</dbReference>
<evidence type="ECO:0000256" key="6">
    <source>
        <dbReference type="SAM" id="Phobius"/>
    </source>
</evidence>
<evidence type="ECO:0000313" key="8">
    <source>
        <dbReference type="EMBL" id="MBU3828175.1"/>
    </source>
</evidence>
<dbReference type="InterPro" id="IPR036259">
    <property type="entry name" value="MFS_trans_sf"/>
</dbReference>
<feature type="transmembrane region" description="Helical" evidence="6">
    <location>
        <begin position="135"/>
        <end position="156"/>
    </location>
</feature>
<keyword evidence="5 6" id="KW-0472">Membrane</keyword>
<evidence type="ECO:0000259" key="7">
    <source>
        <dbReference type="PROSITE" id="PS50850"/>
    </source>
</evidence>
<gene>
    <name evidence="8" type="ORF">H9806_03350</name>
</gene>
<feature type="transmembrane region" description="Helical" evidence="6">
    <location>
        <begin position="50"/>
        <end position="70"/>
    </location>
</feature>
<dbReference type="PROSITE" id="PS50850">
    <property type="entry name" value="MFS"/>
    <property type="match status" value="1"/>
</dbReference>
<dbReference type="InterPro" id="IPR011701">
    <property type="entry name" value="MFS"/>
</dbReference>
<organism evidence="8 9">
    <name type="scientific">Candidatus Lactobacillus pullistercoris</name>
    <dbReference type="NCBI Taxonomy" id="2838636"/>
    <lineage>
        <taxon>Bacteria</taxon>
        <taxon>Bacillati</taxon>
        <taxon>Bacillota</taxon>
        <taxon>Bacilli</taxon>
        <taxon>Lactobacillales</taxon>
        <taxon>Lactobacillaceae</taxon>
        <taxon>Lactobacillus</taxon>
    </lineage>
</organism>
<keyword evidence="3 6" id="KW-0812">Transmembrane</keyword>
<dbReference type="SUPFAM" id="SSF103473">
    <property type="entry name" value="MFS general substrate transporter"/>
    <property type="match status" value="1"/>
</dbReference>
<sequence length="414" mass="44840">MKANKTFPWIIMFAIGLISAAGLGSSMVLMGSFLTPISQAMHTSIVTVSYYYTILVLVMAIMTPMIPNILAKVNNRLIYLIASIAITASLFLIGHFSSIWMFFIIAVIIGIAVSFLAFVPVGIIINNWFVKKTNFAIGLCWAITSVYQGIMSPVLANLISNLGWHAALNILATIVGILSIPFSLLIVFSPEKAGMKPYGYQVNAKATTAEQVNYSESISVKAIFASPAFWILMIMLCFFQFPAVLNQMFPTYAITTGFKGTVGGFMVTSAMIFDIFLNPLIGATCDKIGAEKGSILWLLLAIISYIILIFATNTHAAGLAIFGAGINDVVYTFLGTGITALAASILGKRAFDKGFSYVTAVSSIIGAFAMPLNNFITIQFKGFNSLFIFFMILIIINIILVAIGDKNHFDKTVA</sequence>
<feature type="domain" description="Major facilitator superfamily (MFS) profile" evidence="7">
    <location>
        <begin position="10"/>
        <end position="409"/>
    </location>
</feature>
<dbReference type="InterPro" id="IPR050327">
    <property type="entry name" value="Proton-linked_MCT"/>
</dbReference>
<feature type="transmembrane region" description="Helical" evidence="6">
    <location>
        <begin position="222"/>
        <end position="241"/>
    </location>
</feature>
<name>A0A9E2KQ81_9LACO</name>
<dbReference type="Pfam" id="PF07690">
    <property type="entry name" value="MFS_1"/>
    <property type="match status" value="1"/>
</dbReference>
<feature type="transmembrane region" description="Helical" evidence="6">
    <location>
        <begin position="99"/>
        <end position="123"/>
    </location>
</feature>
<dbReference type="GO" id="GO:0022857">
    <property type="term" value="F:transmembrane transporter activity"/>
    <property type="evidence" value="ECO:0007669"/>
    <property type="project" value="InterPro"/>
</dbReference>
<feature type="transmembrane region" description="Helical" evidence="6">
    <location>
        <begin position="329"/>
        <end position="347"/>
    </location>
</feature>
<comment type="subcellular location">
    <subcellularLocation>
        <location evidence="1">Cell membrane</location>
        <topology evidence="1">Multi-pass membrane protein</topology>
    </subcellularLocation>
</comment>
<dbReference type="InterPro" id="IPR020846">
    <property type="entry name" value="MFS_dom"/>
</dbReference>
<evidence type="ECO:0000256" key="1">
    <source>
        <dbReference type="ARBA" id="ARBA00004651"/>
    </source>
</evidence>
<comment type="caution">
    <text evidence="8">The sequence shown here is derived from an EMBL/GenBank/DDBJ whole genome shotgun (WGS) entry which is preliminary data.</text>
</comment>
<reference evidence="8" key="2">
    <citation type="submission" date="2021-04" db="EMBL/GenBank/DDBJ databases">
        <authorList>
            <person name="Gilroy R."/>
        </authorList>
    </citation>
    <scope>NUCLEOTIDE SEQUENCE</scope>
    <source>
        <strain evidence="8">F6-686</strain>
    </source>
</reference>
<feature type="transmembrane region" description="Helical" evidence="6">
    <location>
        <begin position="261"/>
        <end position="283"/>
    </location>
</feature>
<evidence type="ECO:0000256" key="2">
    <source>
        <dbReference type="ARBA" id="ARBA00022448"/>
    </source>
</evidence>
<feature type="transmembrane region" description="Helical" evidence="6">
    <location>
        <begin position="354"/>
        <end position="376"/>
    </location>
</feature>